<evidence type="ECO:0000313" key="1">
    <source>
        <dbReference type="EMBL" id="KVH88713.1"/>
    </source>
</evidence>
<accession>A0A103XDL2</accession>
<keyword evidence="2" id="KW-1185">Reference proteome</keyword>
<dbReference type="AlphaFoldDB" id="A0A103XDL2"/>
<sequence length="202" mass="24215">MRWKTWKLPRFVQIHSLFTDLQHIRSHGYDLYLHCWNRWSRNYRLILSDIDQIKWLPVRVIEAIELVKTYDDYIILVDIYSSPPKFWKSEPEPSCSAIKILSKTFSSEWDDKLSLHCPNWQYISGQSIEDLKIWYYHVHYSDFFWNSEILASEDYSLLGETPTIKIYVPSAIAAYSFLKFYKMKLMQKTSGESFSRTKLSKD</sequence>
<name>A0A103XDL2_CYNCS</name>
<dbReference type="Gramene" id="KVH88713">
    <property type="protein sequence ID" value="KVH88713"/>
    <property type="gene ID" value="Ccrd_025997"/>
</dbReference>
<proteinExistence type="predicted"/>
<evidence type="ECO:0000313" key="2">
    <source>
        <dbReference type="Proteomes" id="UP000243975"/>
    </source>
</evidence>
<organism evidence="1 2">
    <name type="scientific">Cynara cardunculus var. scolymus</name>
    <name type="common">Globe artichoke</name>
    <name type="synonym">Cynara scolymus</name>
    <dbReference type="NCBI Taxonomy" id="59895"/>
    <lineage>
        <taxon>Eukaryota</taxon>
        <taxon>Viridiplantae</taxon>
        <taxon>Streptophyta</taxon>
        <taxon>Embryophyta</taxon>
        <taxon>Tracheophyta</taxon>
        <taxon>Spermatophyta</taxon>
        <taxon>Magnoliopsida</taxon>
        <taxon>eudicotyledons</taxon>
        <taxon>Gunneridae</taxon>
        <taxon>Pentapetalae</taxon>
        <taxon>asterids</taxon>
        <taxon>campanulids</taxon>
        <taxon>Asterales</taxon>
        <taxon>Asteraceae</taxon>
        <taxon>Carduoideae</taxon>
        <taxon>Cardueae</taxon>
        <taxon>Carduinae</taxon>
        <taxon>Cynara</taxon>
    </lineage>
</organism>
<dbReference type="EMBL" id="LEKV01005346">
    <property type="protein sequence ID" value="KVH88713.1"/>
    <property type="molecule type" value="Genomic_DNA"/>
</dbReference>
<reference evidence="1 2" key="1">
    <citation type="journal article" date="2016" name="Sci. Rep.">
        <title>The genome sequence of the outbreeding globe artichoke constructed de novo incorporating a phase-aware low-pass sequencing strategy of F1 progeny.</title>
        <authorList>
            <person name="Scaglione D."/>
            <person name="Reyes-Chin-Wo S."/>
            <person name="Acquadro A."/>
            <person name="Froenicke L."/>
            <person name="Portis E."/>
            <person name="Beitel C."/>
            <person name="Tirone M."/>
            <person name="Mauro R."/>
            <person name="Lo Monaco A."/>
            <person name="Mauromicale G."/>
            <person name="Faccioli P."/>
            <person name="Cattivelli L."/>
            <person name="Rieseberg L."/>
            <person name="Michelmore R."/>
            <person name="Lanteri S."/>
        </authorList>
    </citation>
    <scope>NUCLEOTIDE SEQUENCE [LARGE SCALE GENOMIC DNA]</scope>
    <source>
        <strain evidence="1">2C</strain>
    </source>
</reference>
<protein>
    <submittedName>
        <fullName evidence="1">Uncharacterized protein</fullName>
    </submittedName>
</protein>
<dbReference type="Proteomes" id="UP000243975">
    <property type="component" value="Unassembled WGS sequence"/>
</dbReference>
<comment type="caution">
    <text evidence="1">The sequence shown here is derived from an EMBL/GenBank/DDBJ whole genome shotgun (WGS) entry which is preliminary data.</text>
</comment>
<gene>
    <name evidence="1" type="ORF">Ccrd_025997</name>
</gene>